<reference evidence="7 8" key="1">
    <citation type="journal article" date="2017" name="Nature">
        <title>The Apostasia genome and the evolution of orchids.</title>
        <authorList>
            <person name="Zhang G.Q."/>
            <person name="Liu K.W."/>
            <person name="Li Z."/>
            <person name="Lohaus R."/>
            <person name="Hsiao Y.Y."/>
            <person name="Niu S.C."/>
            <person name="Wang J.Y."/>
            <person name="Lin Y.C."/>
            <person name="Xu Q."/>
            <person name="Chen L.J."/>
            <person name="Yoshida K."/>
            <person name="Fujiwara S."/>
            <person name="Wang Z.W."/>
            <person name="Zhang Y.Q."/>
            <person name="Mitsuda N."/>
            <person name="Wang M."/>
            <person name="Liu G.H."/>
            <person name="Pecoraro L."/>
            <person name="Huang H.X."/>
            <person name="Xiao X.J."/>
            <person name="Lin M."/>
            <person name="Wu X.Y."/>
            <person name="Wu W.L."/>
            <person name="Chen Y.Y."/>
            <person name="Chang S.B."/>
            <person name="Sakamoto S."/>
            <person name="Ohme-Takagi M."/>
            <person name="Yagi M."/>
            <person name="Zeng S.J."/>
            <person name="Shen C.Y."/>
            <person name="Yeh C.M."/>
            <person name="Luo Y.B."/>
            <person name="Tsai W.C."/>
            <person name="Van de Peer Y."/>
            <person name="Liu Z.J."/>
        </authorList>
    </citation>
    <scope>NUCLEOTIDE SEQUENCE [LARGE SCALE GENOMIC DNA]</scope>
    <source>
        <strain evidence="8">cv. Shenzhen</strain>
        <tissue evidence="7">Stem</tissue>
    </source>
</reference>
<feature type="transmembrane region" description="Helical" evidence="6">
    <location>
        <begin position="222"/>
        <end position="239"/>
    </location>
</feature>
<feature type="transmembrane region" description="Helical" evidence="6">
    <location>
        <begin position="138"/>
        <end position="162"/>
    </location>
</feature>
<feature type="transmembrane region" description="Helical" evidence="6">
    <location>
        <begin position="52"/>
        <end position="70"/>
    </location>
</feature>
<dbReference type="Pfam" id="PF04819">
    <property type="entry name" value="DUF716"/>
    <property type="match status" value="1"/>
</dbReference>
<dbReference type="InterPro" id="IPR006904">
    <property type="entry name" value="DUF716"/>
</dbReference>
<dbReference type="GO" id="GO:0016020">
    <property type="term" value="C:membrane"/>
    <property type="evidence" value="ECO:0007669"/>
    <property type="project" value="UniProtKB-SubCell"/>
</dbReference>
<gene>
    <name evidence="7" type="ORF">AXF42_Ash018847</name>
</gene>
<evidence type="ECO:0000313" key="8">
    <source>
        <dbReference type="Proteomes" id="UP000236161"/>
    </source>
</evidence>
<sequence>MGTLSGHLLPGAAFTAAGLWHLLNTAASFRLSGPSTFSSRLWFPSPFLKHLELLLLLLLSLLAAALQLLSAPSLVDLEHATMFLHLAIYSASALAADLLSSPSAIVGALAASAFAQELLLLHFHSIDHSSLESHYHRLLEIVVTVCFISTATTVGFPASYMAAVVRSAAVALQGLWFIWTGVVLWGPVRLMPEGCSEEGVGVVACAAAGAAARAAAMANLQFSWMVAFVSVLTVVVCLLPGGKGVEYRRLCPAGGSSGDGDVVKMAHAPV</sequence>
<dbReference type="Proteomes" id="UP000236161">
    <property type="component" value="Unassembled WGS sequence"/>
</dbReference>
<feature type="transmembrane region" description="Helical" evidence="6">
    <location>
        <begin position="199"/>
        <end position="216"/>
    </location>
</feature>
<comment type="similarity">
    <text evidence="2">Belongs to the TMEM45 family.</text>
</comment>
<dbReference type="OrthoDB" id="551896at2759"/>
<keyword evidence="5 6" id="KW-0472">Membrane</keyword>
<evidence type="ECO:0000256" key="4">
    <source>
        <dbReference type="ARBA" id="ARBA00022989"/>
    </source>
</evidence>
<dbReference type="EMBL" id="KZ451929">
    <property type="protein sequence ID" value="PKA61559.1"/>
    <property type="molecule type" value="Genomic_DNA"/>
</dbReference>
<feature type="transmembrane region" description="Helical" evidence="6">
    <location>
        <begin position="105"/>
        <end position="126"/>
    </location>
</feature>
<dbReference type="PANTHER" id="PTHR46285:SF13">
    <property type="entry name" value="OS02G0167775 PROTEIN"/>
    <property type="match status" value="1"/>
</dbReference>
<evidence type="ECO:0000256" key="3">
    <source>
        <dbReference type="ARBA" id="ARBA00022692"/>
    </source>
</evidence>
<keyword evidence="3 6" id="KW-0812">Transmembrane</keyword>
<comment type="subcellular location">
    <subcellularLocation>
        <location evidence="1">Membrane</location>
        <topology evidence="1">Multi-pass membrane protein</topology>
    </subcellularLocation>
</comment>
<evidence type="ECO:0000256" key="1">
    <source>
        <dbReference type="ARBA" id="ARBA00004141"/>
    </source>
</evidence>
<evidence type="ECO:0000256" key="2">
    <source>
        <dbReference type="ARBA" id="ARBA00006948"/>
    </source>
</evidence>
<evidence type="ECO:0000313" key="7">
    <source>
        <dbReference type="EMBL" id="PKA61559.1"/>
    </source>
</evidence>
<keyword evidence="4 6" id="KW-1133">Transmembrane helix</keyword>
<accession>A0A2I0B1A5</accession>
<organism evidence="7 8">
    <name type="scientific">Apostasia shenzhenica</name>
    <dbReference type="NCBI Taxonomy" id="1088818"/>
    <lineage>
        <taxon>Eukaryota</taxon>
        <taxon>Viridiplantae</taxon>
        <taxon>Streptophyta</taxon>
        <taxon>Embryophyta</taxon>
        <taxon>Tracheophyta</taxon>
        <taxon>Spermatophyta</taxon>
        <taxon>Magnoliopsida</taxon>
        <taxon>Liliopsida</taxon>
        <taxon>Asparagales</taxon>
        <taxon>Orchidaceae</taxon>
        <taxon>Apostasioideae</taxon>
        <taxon>Apostasia</taxon>
    </lineage>
</organism>
<evidence type="ECO:0000256" key="6">
    <source>
        <dbReference type="SAM" id="Phobius"/>
    </source>
</evidence>
<evidence type="ECO:0000256" key="5">
    <source>
        <dbReference type="ARBA" id="ARBA00023136"/>
    </source>
</evidence>
<name>A0A2I0B1A5_9ASPA</name>
<proteinExistence type="inferred from homology"/>
<feature type="transmembrane region" description="Helical" evidence="6">
    <location>
        <begin position="168"/>
        <end position="187"/>
    </location>
</feature>
<keyword evidence="8" id="KW-1185">Reference proteome</keyword>
<dbReference type="AlphaFoldDB" id="A0A2I0B1A5"/>
<dbReference type="PANTHER" id="PTHR46285">
    <property type="entry name" value="PROTEINASE INHIBITOR I4, SERPIN (DUF716)-RELATED"/>
    <property type="match status" value="1"/>
</dbReference>
<evidence type="ECO:0008006" key="9">
    <source>
        <dbReference type="Google" id="ProtNLM"/>
    </source>
</evidence>
<protein>
    <recommendedName>
        <fullName evidence="9">Transmembrane protein 45B</fullName>
    </recommendedName>
</protein>